<gene>
    <name evidence="1" type="ORF">CSQ87_08355</name>
</gene>
<dbReference type="NCBIfam" id="TIGR02384">
    <property type="entry name" value="RelB_DinJ"/>
    <property type="match status" value="1"/>
</dbReference>
<dbReference type="RefSeq" id="WP_100513426.1">
    <property type="nucleotide sequence ID" value="NZ_PEBK01000008.1"/>
</dbReference>
<keyword evidence="2" id="KW-1185">Reference proteome</keyword>
<evidence type="ECO:0000313" key="1">
    <source>
        <dbReference type="EMBL" id="PJM74733.1"/>
    </source>
</evidence>
<proteinExistence type="predicted"/>
<dbReference type="EMBL" id="PEBK01000008">
    <property type="protein sequence ID" value="PJM74733.1"/>
    <property type="molecule type" value="Genomic_DNA"/>
</dbReference>
<protein>
    <recommendedName>
        <fullName evidence="3">Damage-inducible protein J</fullName>
    </recommendedName>
</protein>
<dbReference type="Proteomes" id="UP000231451">
    <property type="component" value="Unassembled WGS sequence"/>
</dbReference>
<dbReference type="OrthoDB" id="3193284at2"/>
<accession>A0A2M9HD49</accession>
<name>A0A2M9HD49_9BIFI</name>
<dbReference type="InterPro" id="IPR013321">
    <property type="entry name" value="Arc_rbn_hlx_hlx"/>
</dbReference>
<dbReference type="Gene3D" id="1.10.1220.10">
    <property type="entry name" value="Met repressor-like"/>
    <property type="match status" value="1"/>
</dbReference>
<dbReference type="Pfam" id="PF04221">
    <property type="entry name" value="RelB"/>
    <property type="match status" value="1"/>
</dbReference>
<organism evidence="1 2">
    <name type="scientific">Bifidobacterium simiarum</name>
    <dbReference type="NCBI Taxonomy" id="2045441"/>
    <lineage>
        <taxon>Bacteria</taxon>
        <taxon>Bacillati</taxon>
        <taxon>Actinomycetota</taxon>
        <taxon>Actinomycetes</taxon>
        <taxon>Bifidobacteriales</taxon>
        <taxon>Bifidobacteriaceae</taxon>
        <taxon>Bifidobacterium</taxon>
    </lineage>
</organism>
<evidence type="ECO:0008006" key="3">
    <source>
        <dbReference type="Google" id="ProtNLM"/>
    </source>
</evidence>
<dbReference type="InterPro" id="IPR007337">
    <property type="entry name" value="RelB/DinJ"/>
</dbReference>
<evidence type="ECO:0000313" key="2">
    <source>
        <dbReference type="Proteomes" id="UP000231451"/>
    </source>
</evidence>
<dbReference type="AlphaFoldDB" id="A0A2M9HD49"/>
<sequence>MAGTKERTTLTIDAKTKEEAAAILDELGMSLSTFVDVSLKQLVRNQGMPFRPTLDVRTPRRLNQEEALREMARLDALTPADVQAGLASITPDDERRLLEERDV</sequence>
<dbReference type="GO" id="GO:0006355">
    <property type="term" value="P:regulation of DNA-templated transcription"/>
    <property type="evidence" value="ECO:0007669"/>
    <property type="project" value="InterPro"/>
</dbReference>
<reference evidence="1 2" key="1">
    <citation type="submission" date="2017-10" db="EMBL/GenBank/DDBJ databases">
        <title>Draft genome sequences of strains TRE 1, TRE 9, TRE H and TRI 7, isolated from tamarins, belonging to four potential novel Bifidobacterium species.</title>
        <authorList>
            <person name="Mattarelli P."/>
            <person name="Modesto M."/>
            <person name="Puglisi E."/>
            <person name="Morelli L."/>
            <person name="Spezio C."/>
            <person name="Bonetti A."/>
            <person name="Sandri C."/>
        </authorList>
    </citation>
    <scope>NUCLEOTIDE SEQUENCE [LARGE SCALE GENOMIC DNA]</scope>
    <source>
        <strain evidence="2">TRI7</strain>
    </source>
</reference>
<comment type="caution">
    <text evidence="1">The sequence shown here is derived from an EMBL/GenBank/DDBJ whole genome shotgun (WGS) entry which is preliminary data.</text>
</comment>